<dbReference type="InterPro" id="IPR050570">
    <property type="entry name" value="Cell_wall_metabolism_enzyme"/>
</dbReference>
<dbReference type="PANTHER" id="PTHR21666:SF270">
    <property type="entry name" value="MUREIN HYDROLASE ACTIVATOR ENVC"/>
    <property type="match status" value="1"/>
</dbReference>
<evidence type="ECO:0000313" key="3">
    <source>
        <dbReference type="EMBL" id="SDH13467.1"/>
    </source>
</evidence>
<name>A0A1G7ZXZ1_CHIFI</name>
<feature type="domain" description="M23ase beta-sheet core" evidence="2">
    <location>
        <begin position="181"/>
        <end position="270"/>
    </location>
</feature>
<dbReference type="InterPro" id="IPR016047">
    <property type="entry name" value="M23ase_b-sheet_dom"/>
</dbReference>
<evidence type="ECO:0000259" key="2">
    <source>
        <dbReference type="Pfam" id="PF01551"/>
    </source>
</evidence>
<dbReference type="Proteomes" id="UP000199045">
    <property type="component" value="Unassembled WGS sequence"/>
</dbReference>
<evidence type="ECO:0000313" key="4">
    <source>
        <dbReference type="Proteomes" id="UP000199045"/>
    </source>
</evidence>
<dbReference type="EMBL" id="FNBN01000009">
    <property type="protein sequence ID" value="SDH13467.1"/>
    <property type="molecule type" value="Genomic_DNA"/>
</dbReference>
<sequence length="308" mass="34798">MFIYALLLLTFALALLSIFLVFVASGRIFRHGWSLFILGLSLGLFIYLYGTWIYLSVDAKWGFGICLLLTLLLGFFRKKKNTPVPRVWRFIGNMFFSALFITLSILYFTGTTGKARAIDLAFPLKTGRYFVLQGGKGLPTNLFHYSLRGAIYAMDIVKLRPNGSRARAIFSRRLEDYEIYGDTLYSPCDGRIVKAIGDDPDNIPPDMIRGPHNTNQVLIETVNSYVFLAHLKHGSVIVKEGDVVKQGDPLGCVGNSGFSSEPHLHIQAHVKVPGIPWYLSPPRYIHFNGRGYLLYEVIRPQRVQMVKK</sequence>
<feature type="transmembrane region" description="Helical" evidence="1">
    <location>
        <begin position="61"/>
        <end position="76"/>
    </location>
</feature>
<evidence type="ECO:0000256" key="1">
    <source>
        <dbReference type="SAM" id="Phobius"/>
    </source>
</evidence>
<dbReference type="CDD" id="cd12797">
    <property type="entry name" value="M23_peptidase"/>
    <property type="match status" value="1"/>
</dbReference>
<accession>A0A1G7ZXZ1</accession>
<organism evidence="3 4">
    <name type="scientific">Chitinophaga filiformis</name>
    <name type="common">Myxococcus filiformis</name>
    <name type="synonym">Flexibacter filiformis</name>
    <dbReference type="NCBI Taxonomy" id="104663"/>
    <lineage>
        <taxon>Bacteria</taxon>
        <taxon>Pseudomonadati</taxon>
        <taxon>Bacteroidota</taxon>
        <taxon>Chitinophagia</taxon>
        <taxon>Chitinophagales</taxon>
        <taxon>Chitinophagaceae</taxon>
        <taxon>Chitinophaga</taxon>
    </lineage>
</organism>
<feature type="transmembrane region" description="Helical" evidence="1">
    <location>
        <begin position="88"/>
        <end position="108"/>
    </location>
</feature>
<dbReference type="SUPFAM" id="SSF51261">
    <property type="entry name" value="Duplicated hybrid motif"/>
    <property type="match status" value="1"/>
</dbReference>
<dbReference type="AlphaFoldDB" id="A0A1G7ZXZ1"/>
<dbReference type="RefSeq" id="WP_089836742.1">
    <property type="nucleotide sequence ID" value="NZ_FNBN01000009.1"/>
</dbReference>
<keyword evidence="1" id="KW-0812">Transmembrane</keyword>
<keyword evidence="1" id="KW-0472">Membrane</keyword>
<keyword evidence="1" id="KW-1133">Transmembrane helix</keyword>
<dbReference type="OrthoDB" id="9809488at2"/>
<gene>
    <name evidence="3" type="ORF">SAMN04488121_10939</name>
</gene>
<dbReference type="InterPro" id="IPR011055">
    <property type="entry name" value="Dup_hybrid_motif"/>
</dbReference>
<feature type="transmembrane region" description="Helical" evidence="1">
    <location>
        <begin position="6"/>
        <end position="23"/>
    </location>
</feature>
<dbReference type="Gene3D" id="2.70.70.10">
    <property type="entry name" value="Glucose Permease (Domain IIA)"/>
    <property type="match status" value="1"/>
</dbReference>
<dbReference type="PANTHER" id="PTHR21666">
    <property type="entry name" value="PEPTIDASE-RELATED"/>
    <property type="match status" value="1"/>
</dbReference>
<feature type="transmembrane region" description="Helical" evidence="1">
    <location>
        <begin position="35"/>
        <end position="55"/>
    </location>
</feature>
<reference evidence="3 4" key="1">
    <citation type="submission" date="2016-10" db="EMBL/GenBank/DDBJ databases">
        <authorList>
            <person name="de Groot N.N."/>
        </authorList>
    </citation>
    <scope>NUCLEOTIDE SEQUENCE [LARGE SCALE GENOMIC DNA]</scope>
    <source>
        <strain evidence="3 4">DSM 527</strain>
    </source>
</reference>
<protein>
    <submittedName>
        <fullName evidence="3">Peptidase family M23</fullName>
    </submittedName>
</protein>
<dbReference type="Pfam" id="PF01551">
    <property type="entry name" value="Peptidase_M23"/>
    <property type="match status" value="1"/>
</dbReference>
<proteinExistence type="predicted"/>
<dbReference type="GO" id="GO:0004222">
    <property type="term" value="F:metalloendopeptidase activity"/>
    <property type="evidence" value="ECO:0007669"/>
    <property type="project" value="TreeGrafter"/>
</dbReference>